<keyword evidence="4" id="KW-0106">Calcium</keyword>
<feature type="domain" description="Sulfatase N-terminal" evidence="5">
    <location>
        <begin position="27"/>
        <end position="349"/>
    </location>
</feature>
<dbReference type="Pfam" id="PF00884">
    <property type="entry name" value="Sulfatase"/>
    <property type="match status" value="1"/>
</dbReference>
<dbReference type="InterPro" id="IPR000917">
    <property type="entry name" value="Sulfatase_N"/>
</dbReference>
<dbReference type="Gene3D" id="3.30.1120.10">
    <property type="match status" value="1"/>
</dbReference>
<organism evidence="6 7">
    <name type="scientific">Persicobacter psychrovividus</name>
    <dbReference type="NCBI Taxonomy" id="387638"/>
    <lineage>
        <taxon>Bacteria</taxon>
        <taxon>Pseudomonadati</taxon>
        <taxon>Bacteroidota</taxon>
        <taxon>Cytophagia</taxon>
        <taxon>Cytophagales</taxon>
        <taxon>Persicobacteraceae</taxon>
        <taxon>Persicobacter</taxon>
    </lineage>
</organism>
<evidence type="ECO:0000313" key="6">
    <source>
        <dbReference type="EMBL" id="BDD02035.1"/>
    </source>
</evidence>
<reference evidence="6 7" key="1">
    <citation type="submission" date="2021-12" db="EMBL/GenBank/DDBJ databases">
        <title>Genome sequencing of bacteria with rrn-lacking chromosome and rrn-plasmid.</title>
        <authorList>
            <person name="Anda M."/>
            <person name="Iwasaki W."/>
        </authorList>
    </citation>
    <scope>NUCLEOTIDE SEQUENCE [LARGE SCALE GENOMIC DNA]</scope>
    <source>
        <strain evidence="6 7">NBRC 101262</strain>
        <plasmid evidence="6 7">pPP5</plasmid>
    </source>
</reference>
<name>A0ABN6LFT2_9BACT</name>
<evidence type="ECO:0000256" key="1">
    <source>
        <dbReference type="ARBA" id="ARBA00008779"/>
    </source>
</evidence>
<dbReference type="PANTHER" id="PTHR42693:SF53">
    <property type="entry name" value="ENDO-4-O-SULFATASE"/>
    <property type="match status" value="1"/>
</dbReference>
<dbReference type="Proteomes" id="UP001354989">
    <property type="component" value="Plasmid pPP5"/>
</dbReference>
<dbReference type="PANTHER" id="PTHR42693">
    <property type="entry name" value="ARYLSULFATASE FAMILY MEMBER"/>
    <property type="match status" value="1"/>
</dbReference>
<evidence type="ECO:0000256" key="2">
    <source>
        <dbReference type="ARBA" id="ARBA00022723"/>
    </source>
</evidence>
<gene>
    <name evidence="6" type="ORF">PEPS_43150</name>
</gene>
<evidence type="ECO:0000256" key="3">
    <source>
        <dbReference type="ARBA" id="ARBA00022801"/>
    </source>
</evidence>
<dbReference type="Gene3D" id="3.40.720.10">
    <property type="entry name" value="Alkaline Phosphatase, subunit A"/>
    <property type="match status" value="1"/>
</dbReference>
<keyword evidence="2" id="KW-0479">Metal-binding</keyword>
<dbReference type="PROSITE" id="PS00523">
    <property type="entry name" value="SULFATASE_1"/>
    <property type="match status" value="1"/>
</dbReference>
<keyword evidence="3" id="KW-0378">Hydrolase</keyword>
<dbReference type="SUPFAM" id="SSF53649">
    <property type="entry name" value="Alkaline phosphatase-like"/>
    <property type="match status" value="1"/>
</dbReference>
<dbReference type="InterPro" id="IPR024607">
    <property type="entry name" value="Sulfatase_CS"/>
</dbReference>
<keyword evidence="7" id="KW-1185">Reference proteome</keyword>
<protein>
    <submittedName>
        <fullName evidence="6">Arylsulfatase</fullName>
    </submittedName>
</protein>
<dbReference type="EMBL" id="AP025297">
    <property type="protein sequence ID" value="BDD02035.1"/>
    <property type="molecule type" value="Genomic_DNA"/>
</dbReference>
<dbReference type="InterPro" id="IPR017850">
    <property type="entry name" value="Alkaline_phosphatase_core_sf"/>
</dbReference>
<sequence>MKILLIVLNFLVTLPEAEKGSKQADKPNIVVLLCDDLGYGDLGVFGHPIIDSPNLDKIAKQGIILSDCYSAAPVCSPSRAGLLTGRSPNRAGLYDFIPSPKRSEDCRDLVHLQQHEQTIPAMLKQVGYATCLSGKWHCSSRFNSNEQPKPNHFGFDHWFATHNNAAPSHANPKNFVRNGEPVGELEGFSAQIVVKEAIDWLENQPENQPFYLQVTFHEPHEPIASPKKLVEKYLPMAENVDQAEYFANVENMDRAVGQLYQYLESKELNNTLIFFSSDNGPETLMRHPKAIHSYGSAGELKGMKLWTNEAGFRVPGIIHWMGKKTYTGQSDAVVSSLDLMPTFAALTGAPLPDNGLDGESFAQLLATGKKERQKPLIWAFYDAINQQRVAMRTEKWKLLATLKVDGQPLERLHNLYDGNIEHVKNAELMDFELYDIRNDMSESVNVATKFPEQFKALKAQMKEEYQALLENSHVWNREATMGK</sequence>
<keyword evidence="6" id="KW-0614">Plasmid</keyword>
<dbReference type="PROSITE" id="PS00149">
    <property type="entry name" value="SULFATASE_2"/>
    <property type="match status" value="1"/>
</dbReference>
<evidence type="ECO:0000259" key="5">
    <source>
        <dbReference type="Pfam" id="PF00884"/>
    </source>
</evidence>
<dbReference type="RefSeq" id="WP_338399217.1">
    <property type="nucleotide sequence ID" value="NZ_AP025297.1"/>
</dbReference>
<evidence type="ECO:0000256" key="4">
    <source>
        <dbReference type="ARBA" id="ARBA00022837"/>
    </source>
</evidence>
<dbReference type="InterPro" id="IPR050738">
    <property type="entry name" value="Sulfatase"/>
</dbReference>
<accession>A0ABN6LFT2</accession>
<comment type="similarity">
    <text evidence="1">Belongs to the sulfatase family.</text>
</comment>
<proteinExistence type="inferred from homology"/>
<geneLocation type="plasmid" evidence="6 7">
    <name>pPP5</name>
</geneLocation>
<evidence type="ECO:0000313" key="7">
    <source>
        <dbReference type="Proteomes" id="UP001354989"/>
    </source>
</evidence>